<dbReference type="Proteomes" id="UP000631421">
    <property type="component" value="Unassembled WGS sequence"/>
</dbReference>
<dbReference type="AlphaFoldDB" id="A0A926Z829"/>
<comment type="caution">
    <text evidence="2">The sequence shown here is derived from an EMBL/GenBank/DDBJ whole genome shotgun (WGS) entry which is preliminary data.</text>
</comment>
<reference evidence="2" key="2">
    <citation type="submission" date="2020-08" db="EMBL/GenBank/DDBJ databases">
        <authorList>
            <person name="Chen M."/>
            <person name="Teng W."/>
            <person name="Zhao L."/>
            <person name="Hu C."/>
            <person name="Zhou Y."/>
            <person name="Han B."/>
            <person name="Song L."/>
            <person name="Shu W."/>
        </authorList>
    </citation>
    <scope>NUCLEOTIDE SEQUENCE</scope>
    <source>
        <strain evidence="2">FACHB-1277</strain>
    </source>
</reference>
<keyword evidence="1" id="KW-0812">Transmembrane</keyword>
<evidence type="ECO:0000256" key="1">
    <source>
        <dbReference type="SAM" id="Phobius"/>
    </source>
</evidence>
<feature type="transmembrane region" description="Helical" evidence="1">
    <location>
        <begin position="87"/>
        <end position="104"/>
    </location>
</feature>
<sequence>MIRLIGLGLFFWGFWFIGQNIIFTSRISFFTFRGIAAGGSIILLIGGICTYLFGSGSSRNAGLVMLFLSIVLIFMGGVIIITPTSLAEVFIGIAAMIFGGRMITSGRYDI</sequence>
<name>A0A926Z829_9CYAN</name>
<protein>
    <submittedName>
        <fullName evidence="2">Uncharacterized protein</fullName>
    </submittedName>
</protein>
<keyword evidence="1" id="KW-1133">Transmembrane helix</keyword>
<keyword evidence="3" id="KW-1185">Reference proteome</keyword>
<proteinExistence type="predicted"/>
<feature type="transmembrane region" description="Helical" evidence="1">
    <location>
        <begin position="61"/>
        <end position="81"/>
    </location>
</feature>
<reference evidence="2" key="1">
    <citation type="journal article" date="2015" name="ISME J.">
        <title>Draft Genome Sequence of Streptomyces incarnatus NRRL8089, which Produces the Nucleoside Antibiotic Sinefungin.</title>
        <authorList>
            <person name="Oshima K."/>
            <person name="Hattori M."/>
            <person name="Shimizu H."/>
            <person name="Fukuda K."/>
            <person name="Nemoto M."/>
            <person name="Inagaki K."/>
            <person name="Tamura T."/>
        </authorList>
    </citation>
    <scope>NUCLEOTIDE SEQUENCE</scope>
    <source>
        <strain evidence="2">FACHB-1277</strain>
    </source>
</reference>
<evidence type="ECO:0000313" key="2">
    <source>
        <dbReference type="EMBL" id="MBD2150619.1"/>
    </source>
</evidence>
<organism evidence="2 3">
    <name type="scientific">Pseudanabaena cinerea FACHB-1277</name>
    <dbReference type="NCBI Taxonomy" id="2949581"/>
    <lineage>
        <taxon>Bacteria</taxon>
        <taxon>Bacillati</taxon>
        <taxon>Cyanobacteriota</taxon>
        <taxon>Cyanophyceae</taxon>
        <taxon>Pseudanabaenales</taxon>
        <taxon>Pseudanabaenaceae</taxon>
        <taxon>Pseudanabaena</taxon>
        <taxon>Pseudanabaena cinerea</taxon>
    </lineage>
</organism>
<keyword evidence="1" id="KW-0472">Membrane</keyword>
<accession>A0A926Z829</accession>
<feature type="transmembrane region" description="Helical" evidence="1">
    <location>
        <begin position="30"/>
        <end position="54"/>
    </location>
</feature>
<evidence type="ECO:0000313" key="3">
    <source>
        <dbReference type="Proteomes" id="UP000631421"/>
    </source>
</evidence>
<dbReference type="RefSeq" id="WP_190350979.1">
    <property type="nucleotide sequence ID" value="NZ_JACJPY010000029.1"/>
</dbReference>
<dbReference type="EMBL" id="JACJPY010000029">
    <property type="protein sequence ID" value="MBD2150619.1"/>
    <property type="molecule type" value="Genomic_DNA"/>
</dbReference>
<gene>
    <name evidence="2" type="ORF">H6F44_10875</name>
</gene>